<organism evidence="3 4">
    <name type="scientific">Hipposideros armiger</name>
    <name type="common">Great Himalayan leaf-nosed bat</name>
    <dbReference type="NCBI Taxonomy" id="186990"/>
    <lineage>
        <taxon>Eukaryota</taxon>
        <taxon>Metazoa</taxon>
        <taxon>Chordata</taxon>
        <taxon>Craniata</taxon>
        <taxon>Vertebrata</taxon>
        <taxon>Euteleostomi</taxon>
        <taxon>Mammalia</taxon>
        <taxon>Eutheria</taxon>
        <taxon>Laurasiatheria</taxon>
        <taxon>Chiroptera</taxon>
        <taxon>Yinpterochiroptera</taxon>
        <taxon>Rhinolophoidea</taxon>
        <taxon>Hipposideridae</taxon>
        <taxon>Hipposideros</taxon>
    </lineage>
</organism>
<evidence type="ECO:0000259" key="2">
    <source>
        <dbReference type="Pfam" id="PF09740"/>
    </source>
</evidence>
<evidence type="ECO:0000313" key="3">
    <source>
        <dbReference type="Proteomes" id="UP000694851"/>
    </source>
</evidence>
<dbReference type="GO" id="GO:0000993">
    <property type="term" value="F:RNA polymerase II complex binding"/>
    <property type="evidence" value="ECO:0007669"/>
    <property type="project" value="TreeGrafter"/>
</dbReference>
<dbReference type="AlphaFoldDB" id="A0A8B7SLG2"/>
<dbReference type="GO" id="GO:0005694">
    <property type="term" value="C:chromosome"/>
    <property type="evidence" value="ECO:0007669"/>
    <property type="project" value="TreeGrafter"/>
</dbReference>
<proteinExistence type="predicted"/>
<dbReference type="CTD" id="57654"/>
<dbReference type="OrthoDB" id="5594015at2759"/>
<dbReference type="PANTHER" id="PTHR28670:SF1">
    <property type="entry name" value="UV-STIMULATED SCAFFOLD PROTEIN A"/>
    <property type="match status" value="1"/>
</dbReference>
<reference evidence="4" key="1">
    <citation type="submission" date="2025-08" db="UniProtKB">
        <authorList>
            <consortium name="RefSeq"/>
        </authorList>
    </citation>
    <scope>IDENTIFICATION</scope>
    <source>
        <tissue evidence="4">Muscle</tissue>
    </source>
</reference>
<feature type="region of interest" description="Disordered" evidence="1">
    <location>
        <begin position="187"/>
        <end position="210"/>
    </location>
</feature>
<dbReference type="GO" id="GO:0006283">
    <property type="term" value="P:transcription-coupled nucleotide-excision repair"/>
    <property type="evidence" value="ECO:0007669"/>
    <property type="project" value="TreeGrafter"/>
</dbReference>
<dbReference type="GeneID" id="109390902"/>
<name>A0A8B7SLG2_HIPAR</name>
<feature type="region of interest" description="Disordered" evidence="1">
    <location>
        <begin position="494"/>
        <end position="526"/>
    </location>
</feature>
<protein>
    <submittedName>
        <fullName evidence="4">UV-stimulated scaffold protein A</fullName>
    </submittedName>
</protein>
<dbReference type="GO" id="GO:0009411">
    <property type="term" value="P:response to UV"/>
    <property type="evidence" value="ECO:0007669"/>
    <property type="project" value="InterPro"/>
</dbReference>
<sequence length="616" mass="67367">MGVDTGNPKPGVQRSQASELPALGPAAAFHPQEPAGEGAVDLGGLALCWCWHVFSGARFDFCLLGVLSSRVSSLTVFQVDFQDVNVRTPAERKREEEKQKRLDRIYREKAERAVREMEETSGEIRGCLTEAESCVRLLVPFDLGPSLGASGAAEEGAPRLAGAPDLEDEEQPCCSKALPACAWRPAAIDGAGPPQAAPGTPSEDEDSDQEEFVRCHGLGSHKYTLDVELSSGNGLPAAARHLYPTPCTGWDSPRLPPCTGSPWPQALVCVEPGAGFCALGSDMAVGVLEPEFSVGAEVWLCAATAALGAQDEDDEDDDDDEGFVEVPEKEGYEACVPDYLWPEDGLQGDPPAQGVRVRTRMGEEACDPTSTAAQLQRLQGHLPRHPRAPLEPEEAGKLAAERARAPVVPFGVDLCYWGQEQPASGKVLKSESQHRFWKPSELDTELDGAQVSQVPPSRLITFAGTFEPVQHRCRAPRPDGRLCERQDRLKCPFHGKIIPRDDTGRPLHPEDRAREQRQQLQKQAECPDWQDPEFMRDVEAATGVDLGSSRVGRRGRGKRRRHPGLTDLKQRADTSRTRIAKKVFAKAAVQRVVTAMNRMDQKKHEKFANQFNYALS</sequence>
<dbReference type="KEGG" id="hai:109390902"/>
<accession>A0A8B7SLG2</accession>
<dbReference type="InterPro" id="IPR049431">
    <property type="entry name" value="UVSSA_C"/>
</dbReference>
<feature type="compositionally biased region" description="Basic and acidic residues" evidence="1">
    <location>
        <begin position="498"/>
        <end position="517"/>
    </location>
</feature>
<feature type="region of interest" description="Disordered" evidence="1">
    <location>
        <begin position="547"/>
        <end position="571"/>
    </location>
</feature>
<dbReference type="RefSeq" id="XP_019513494.1">
    <property type="nucleotide sequence ID" value="XM_019657949.1"/>
</dbReference>
<evidence type="ECO:0000313" key="4">
    <source>
        <dbReference type="RefSeq" id="XP_019513494.1"/>
    </source>
</evidence>
<dbReference type="Pfam" id="PF09740">
    <property type="entry name" value="DUF2043"/>
    <property type="match status" value="1"/>
</dbReference>
<dbReference type="Proteomes" id="UP000694851">
    <property type="component" value="Unplaced"/>
</dbReference>
<feature type="domain" description="UV-stimulated scaffold protein A C-terminal" evidence="2">
    <location>
        <begin position="404"/>
        <end position="508"/>
    </location>
</feature>
<feature type="compositionally biased region" description="Basic residues" evidence="1">
    <location>
        <begin position="551"/>
        <end position="563"/>
    </location>
</feature>
<evidence type="ECO:0000256" key="1">
    <source>
        <dbReference type="SAM" id="MobiDB-lite"/>
    </source>
</evidence>
<keyword evidence="3" id="KW-1185">Reference proteome</keyword>
<dbReference type="InterPro" id="IPR018610">
    <property type="entry name" value="UVSSA"/>
</dbReference>
<feature type="compositionally biased region" description="Low complexity" evidence="1">
    <location>
        <begin position="187"/>
        <end position="201"/>
    </location>
</feature>
<gene>
    <name evidence="4" type="primary">UVSSA</name>
</gene>
<dbReference type="PANTHER" id="PTHR28670">
    <property type="entry name" value="UV-STIMULATED SCAFFOLD PROTEIN A"/>
    <property type="match status" value="1"/>
</dbReference>